<comment type="caution">
    <text evidence="7">The sequence shown here is derived from an EMBL/GenBank/DDBJ whole genome shotgun (WGS) entry which is preliminary data.</text>
</comment>
<dbReference type="EMBL" id="MLJW01000529">
    <property type="protein sequence ID" value="OIQ85671.1"/>
    <property type="molecule type" value="Genomic_DNA"/>
</dbReference>
<evidence type="ECO:0000256" key="1">
    <source>
        <dbReference type="ARBA" id="ARBA00001947"/>
    </source>
</evidence>
<proteinExistence type="inferred from homology"/>
<feature type="domain" description="Extradiol ring-cleavage dioxygenase class III enzyme subunit B" evidence="6">
    <location>
        <begin position="39"/>
        <end position="251"/>
    </location>
</feature>
<dbReference type="Gene3D" id="3.40.830.10">
    <property type="entry name" value="LigB-like"/>
    <property type="match status" value="1"/>
</dbReference>
<comment type="cofactor">
    <cofactor evidence="1">
        <name>Zn(2+)</name>
        <dbReference type="ChEBI" id="CHEBI:29105"/>
    </cofactor>
</comment>
<evidence type="ECO:0000256" key="4">
    <source>
        <dbReference type="ARBA" id="ARBA00022833"/>
    </source>
</evidence>
<name>A0A1J5R0R6_9ZZZZ</name>
<sequence length="273" mass="29635">MSNHANLPRLPTLFVPHGAPTFALRSGEAGEALLGFALRIGRPRAVLIVSAHWETRVPTLGIATRPETLHDFYGFPRPLYAIRYPAPGAVALAMEARLLLEQAGFEVALDPRRGLDHGAWIPLRLMFPEATVPVLTLSVQSHLGPAHHYRVGQALASLADAGVLVVGSGNLTHNLGHFHQLRGAESAPDYVPAFQSWVRERLEGGDVAALLEYRHLAPDALQAHPSDEHLLPFYVALGAAGTEFATEAVYSGIEHNMLAMDSYAFWPAALNHH</sequence>
<evidence type="ECO:0000256" key="2">
    <source>
        <dbReference type="ARBA" id="ARBA00007581"/>
    </source>
</evidence>
<dbReference type="CDD" id="cd07363">
    <property type="entry name" value="45_DOPA_Dioxygenase"/>
    <property type="match status" value="1"/>
</dbReference>
<evidence type="ECO:0000259" key="6">
    <source>
        <dbReference type="Pfam" id="PF02900"/>
    </source>
</evidence>
<dbReference type="GO" id="GO:0008198">
    <property type="term" value="F:ferrous iron binding"/>
    <property type="evidence" value="ECO:0007669"/>
    <property type="project" value="InterPro"/>
</dbReference>
<keyword evidence="7" id="KW-0223">Dioxygenase</keyword>
<evidence type="ECO:0000256" key="3">
    <source>
        <dbReference type="ARBA" id="ARBA00022723"/>
    </source>
</evidence>
<evidence type="ECO:0000256" key="5">
    <source>
        <dbReference type="ARBA" id="ARBA00023002"/>
    </source>
</evidence>
<dbReference type="SUPFAM" id="SSF53213">
    <property type="entry name" value="LigB-like"/>
    <property type="match status" value="1"/>
</dbReference>
<comment type="similarity">
    <text evidence="2">Belongs to the DODA-type extradiol aromatic ring-opening dioxygenase family.</text>
</comment>
<accession>A0A1J5R0R6</accession>
<dbReference type="PANTHER" id="PTHR30096">
    <property type="entry name" value="4,5-DOPA DIOXYGENASE EXTRADIOL-LIKE PROTEIN"/>
    <property type="match status" value="1"/>
</dbReference>
<dbReference type="Pfam" id="PF02900">
    <property type="entry name" value="LigB"/>
    <property type="match status" value="1"/>
</dbReference>
<evidence type="ECO:0000313" key="7">
    <source>
        <dbReference type="EMBL" id="OIQ85671.1"/>
    </source>
</evidence>
<dbReference type="PIRSF" id="PIRSF006157">
    <property type="entry name" value="Doxgns_DODA"/>
    <property type="match status" value="1"/>
</dbReference>
<reference evidence="7" key="1">
    <citation type="submission" date="2016-10" db="EMBL/GenBank/DDBJ databases">
        <title>Sequence of Gallionella enrichment culture.</title>
        <authorList>
            <person name="Poehlein A."/>
            <person name="Muehling M."/>
            <person name="Daniel R."/>
        </authorList>
    </citation>
    <scope>NUCLEOTIDE SEQUENCE</scope>
</reference>
<dbReference type="InterPro" id="IPR014436">
    <property type="entry name" value="Extradiol_dOase_DODA"/>
</dbReference>
<gene>
    <name evidence="7" type="ORF">GALL_324770</name>
</gene>
<keyword evidence="5" id="KW-0560">Oxidoreductase</keyword>
<dbReference type="GO" id="GO:0016702">
    <property type="term" value="F:oxidoreductase activity, acting on single donors with incorporation of molecular oxygen, incorporation of two atoms of oxygen"/>
    <property type="evidence" value="ECO:0007669"/>
    <property type="project" value="UniProtKB-ARBA"/>
</dbReference>
<keyword evidence="4" id="KW-0862">Zinc</keyword>
<protein>
    <submittedName>
        <fullName evidence="7">LigB family dioxygenase</fullName>
    </submittedName>
</protein>
<dbReference type="AlphaFoldDB" id="A0A1J5R0R6"/>
<dbReference type="PANTHER" id="PTHR30096:SF0">
    <property type="entry name" value="4,5-DOPA DIOXYGENASE EXTRADIOL-LIKE PROTEIN"/>
    <property type="match status" value="1"/>
</dbReference>
<keyword evidence="3" id="KW-0479">Metal-binding</keyword>
<dbReference type="GO" id="GO:0008270">
    <property type="term" value="F:zinc ion binding"/>
    <property type="evidence" value="ECO:0007669"/>
    <property type="project" value="InterPro"/>
</dbReference>
<dbReference type="InterPro" id="IPR004183">
    <property type="entry name" value="Xdiol_dOase_suB"/>
</dbReference>
<organism evidence="7">
    <name type="scientific">mine drainage metagenome</name>
    <dbReference type="NCBI Taxonomy" id="410659"/>
    <lineage>
        <taxon>unclassified sequences</taxon>
        <taxon>metagenomes</taxon>
        <taxon>ecological metagenomes</taxon>
    </lineage>
</organism>